<dbReference type="OrthoDB" id="10066429at2759"/>
<organism evidence="12">
    <name type="scientific">Absidia glauca</name>
    <name type="common">Pin mould</name>
    <dbReference type="NCBI Taxonomy" id="4829"/>
    <lineage>
        <taxon>Eukaryota</taxon>
        <taxon>Fungi</taxon>
        <taxon>Fungi incertae sedis</taxon>
        <taxon>Mucoromycota</taxon>
        <taxon>Mucoromycotina</taxon>
        <taxon>Mucoromycetes</taxon>
        <taxon>Mucorales</taxon>
        <taxon>Cunninghamellaceae</taxon>
        <taxon>Absidia</taxon>
    </lineage>
</organism>
<keyword evidence="5" id="KW-0808">Transferase</keyword>
<dbReference type="GO" id="GO:0006506">
    <property type="term" value="P:GPI anchor biosynthetic process"/>
    <property type="evidence" value="ECO:0007669"/>
    <property type="project" value="UniProtKB-KW"/>
</dbReference>
<keyword evidence="13" id="KW-1185">Reference proteome</keyword>
<feature type="transmembrane region" description="Helical" evidence="11">
    <location>
        <begin position="7"/>
        <end position="26"/>
    </location>
</feature>
<evidence type="ECO:0000256" key="11">
    <source>
        <dbReference type="RuleBase" id="RU363075"/>
    </source>
</evidence>
<dbReference type="EC" id="2.4.1.-" evidence="11"/>
<evidence type="ECO:0000313" key="12">
    <source>
        <dbReference type="EMBL" id="SAM09096.1"/>
    </source>
</evidence>
<dbReference type="PANTHER" id="PTHR22760:SF3">
    <property type="entry name" value="GPI MANNOSYLTRANSFERASE 4"/>
    <property type="match status" value="1"/>
</dbReference>
<dbReference type="FunCoup" id="A0A163K9C8">
    <property type="interactions" value="113"/>
</dbReference>
<comment type="subcellular location">
    <subcellularLocation>
        <location evidence="1 11">Endoplasmic reticulum membrane</location>
        <topology evidence="1 11">Multi-pass membrane protein</topology>
    </subcellularLocation>
</comment>
<evidence type="ECO:0000313" key="13">
    <source>
        <dbReference type="Proteomes" id="UP000078561"/>
    </source>
</evidence>
<dbReference type="Proteomes" id="UP000078561">
    <property type="component" value="Unassembled WGS sequence"/>
</dbReference>
<dbReference type="OMA" id="HGIHPRY"/>
<dbReference type="InterPro" id="IPR005599">
    <property type="entry name" value="GPI_mannosylTrfase"/>
</dbReference>
<evidence type="ECO:0000256" key="7">
    <source>
        <dbReference type="ARBA" id="ARBA00022824"/>
    </source>
</evidence>
<evidence type="ECO:0000256" key="6">
    <source>
        <dbReference type="ARBA" id="ARBA00022692"/>
    </source>
</evidence>
<proteinExistence type="inferred from homology"/>
<keyword evidence="8 11" id="KW-1133">Transmembrane helix</keyword>
<gene>
    <name evidence="12" type="primary">ABSGL_14770.1 scaffold 14966</name>
</gene>
<name>A0A163K9C8_ABSGL</name>
<keyword evidence="6 11" id="KW-0812">Transmembrane</keyword>
<accession>A0A163K9C8</accession>
<evidence type="ECO:0000256" key="5">
    <source>
        <dbReference type="ARBA" id="ARBA00022679"/>
    </source>
</evidence>
<reference evidence="12" key="1">
    <citation type="submission" date="2016-04" db="EMBL/GenBank/DDBJ databases">
        <authorList>
            <person name="Evans L.H."/>
            <person name="Alamgir A."/>
            <person name="Owens N."/>
            <person name="Weber N.D."/>
            <person name="Virtaneva K."/>
            <person name="Barbian K."/>
            <person name="Babar A."/>
            <person name="Rosenke K."/>
        </authorList>
    </citation>
    <scope>NUCLEOTIDE SEQUENCE [LARGE SCALE GENOMIC DNA]</scope>
    <source>
        <strain evidence="12">CBS 101.48</strain>
    </source>
</reference>
<feature type="transmembrane region" description="Helical" evidence="11">
    <location>
        <begin position="183"/>
        <end position="203"/>
    </location>
</feature>
<protein>
    <recommendedName>
        <fullName evidence="11">Mannosyltransferase</fullName>
        <ecNumber evidence="11">2.4.1.-</ecNumber>
    </recommendedName>
</protein>
<dbReference type="STRING" id="4829.A0A163K9C8"/>
<feature type="transmembrane region" description="Helical" evidence="11">
    <location>
        <begin position="146"/>
        <end position="163"/>
    </location>
</feature>
<evidence type="ECO:0000256" key="9">
    <source>
        <dbReference type="ARBA" id="ARBA00023136"/>
    </source>
</evidence>
<sequence length="584" mass="65658">MGKGFVVVYVVLLWLRWMMASLPGYIHPDEFFQSPEITARAVLKVDTMIPWEFQSDHAARSILIPFLTTGLPFWLMTLVQRWMEVATEVPQALTLFLVERSASFGLTLVTDYVVYQICQRMGKDHTLPLLFVATSQVTLVYNTRPFSNAIEALVLSLSLLSLVRYDQLRSSAFELGCLLCAGIFTRITFFLYGFPIGLAFLYLAKRQGRLVQSMVVFLLGASMVAGVMVVADSLYYGSLAVVWPMQPFQPSSLLSLRWEGELTWTVWNNLMYNLKVENLALHGLHPRYTHILVNFPLLFGPLAVMAIWAFVASMNKAREEESPGYLFYVMAGIVVNAMIGLSLMPHQEARFLVPMLVPLVMVYTWDQDSSIGSLPFMLLWCAFNLITSFIFGNVHQAGIVPTMSFVQRQSMGINGCELLDSGYLTCDLAPVGGPIVSNGFNLTTHVIFHKTYMPPQHLLAFPLAWKDGPVKVSIEDVAGDKSKLYDALKDRQGITYRKHDKDRLQVEFASSKESPGAYERTILVCPNVTPLPDIPGQRYMLISSYTPHVNFDHLGDMFELAKKYDSPINLASLNVFAILSDDDE</sequence>
<comment type="pathway">
    <text evidence="2">Glycolipid biosynthesis; glycosylphosphatidylinositol-anchor biosynthesis.</text>
</comment>
<keyword evidence="3" id="KW-0337">GPI-anchor biosynthesis</keyword>
<dbReference type="GO" id="GO:0005789">
    <property type="term" value="C:endoplasmic reticulum membrane"/>
    <property type="evidence" value="ECO:0007669"/>
    <property type="project" value="UniProtKB-SubCell"/>
</dbReference>
<evidence type="ECO:0000256" key="2">
    <source>
        <dbReference type="ARBA" id="ARBA00004687"/>
    </source>
</evidence>
<dbReference type="Pfam" id="PF03901">
    <property type="entry name" value="Glyco_transf_22"/>
    <property type="match status" value="1"/>
</dbReference>
<dbReference type="GO" id="GO:0000026">
    <property type="term" value="F:alpha-1,2-mannosyltransferase activity"/>
    <property type="evidence" value="ECO:0007669"/>
    <property type="project" value="TreeGrafter"/>
</dbReference>
<keyword evidence="7 11" id="KW-0256">Endoplasmic reticulum</keyword>
<dbReference type="PANTHER" id="PTHR22760">
    <property type="entry name" value="GLYCOSYLTRANSFERASE"/>
    <property type="match status" value="1"/>
</dbReference>
<evidence type="ECO:0000256" key="1">
    <source>
        <dbReference type="ARBA" id="ARBA00004477"/>
    </source>
</evidence>
<feature type="transmembrane region" description="Helical" evidence="11">
    <location>
        <begin position="215"/>
        <end position="236"/>
    </location>
</feature>
<evidence type="ECO:0000256" key="4">
    <source>
        <dbReference type="ARBA" id="ARBA00022676"/>
    </source>
</evidence>
<dbReference type="InParanoid" id="A0A163K9C8"/>
<feature type="transmembrane region" description="Helical" evidence="11">
    <location>
        <begin position="377"/>
        <end position="394"/>
    </location>
</feature>
<dbReference type="EMBL" id="LT554985">
    <property type="protein sequence ID" value="SAM09096.1"/>
    <property type="molecule type" value="Genomic_DNA"/>
</dbReference>
<comment type="similarity">
    <text evidence="10">Belongs to the glycosyltransferase 22 family. PIGZ subfamily.</text>
</comment>
<feature type="transmembrane region" description="Helical" evidence="11">
    <location>
        <begin position="58"/>
        <end position="79"/>
    </location>
</feature>
<evidence type="ECO:0000256" key="3">
    <source>
        <dbReference type="ARBA" id="ARBA00022502"/>
    </source>
</evidence>
<evidence type="ECO:0000256" key="8">
    <source>
        <dbReference type="ARBA" id="ARBA00022989"/>
    </source>
</evidence>
<feature type="transmembrane region" description="Helical" evidence="11">
    <location>
        <begin position="291"/>
        <end position="313"/>
    </location>
</feature>
<evidence type="ECO:0000256" key="10">
    <source>
        <dbReference type="ARBA" id="ARBA00038466"/>
    </source>
</evidence>
<keyword evidence="9 11" id="KW-0472">Membrane</keyword>
<feature type="transmembrane region" description="Helical" evidence="11">
    <location>
        <begin position="325"/>
        <end position="343"/>
    </location>
</feature>
<dbReference type="AlphaFoldDB" id="A0A163K9C8"/>
<keyword evidence="4 11" id="KW-0328">Glycosyltransferase</keyword>